<dbReference type="InterPro" id="IPR012334">
    <property type="entry name" value="Pectin_lyas_fold"/>
</dbReference>
<keyword evidence="4" id="KW-1185">Reference proteome</keyword>
<organism evidence="3 4">
    <name type="scientific">Rudanella paleaurantiibacter</name>
    <dbReference type="NCBI Taxonomy" id="2614655"/>
    <lineage>
        <taxon>Bacteria</taxon>
        <taxon>Pseudomonadati</taxon>
        <taxon>Bacteroidota</taxon>
        <taxon>Cytophagia</taxon>
        <taxon>Cytophagales</taxon>
        <taxon>Cytophagaceae</taxon>
        <taxon>Rudanella</taxon>
    </lineage>
</organism>
<dbReference type="AlphaFoldDB" id="A0A7J5TVA4"/>
<dbReference type="InterPro" id="IPR006626">
    <property type="entry name" value="PbH1"/>
</dbReference>
<evidence type="ECO:0000313" key="4">
    <source>
        <dbReference type="Proteomes" id="UP000488299"/>
    </source>
</evidence>
<proteinExistence type="predicted"/>
<reference evidence="3 4" key="1">
    <citation type="submission" date="2019-10" db="EMBL/GenBank/DDBJ databases">
        <title>Rudanella paleaurantiibacter sp. nov., isolated from sludge.</title>
        <authorList>
            <person name="Xu S.Q."/>
        </authorList>
    </citation>
    <scope>NUCLEOTIDE SEQUENCE [LARGE SCALE GENOMIC DNA]</scope>
    <source>
        <strain evidence="3 4">HX-22-17</strain>
    </source>
</reference>
<dbReference type="InterPro" id="IPR011050">
    <property type="entry name" value="Pectin_lyase_fold/virulence"/>
</dbReference>
<protein>
    <submittedName>
        <fullName evidence="3">Right-handed parallel beta-helix repeat-containing protein</fullName>
    </submittedName>
</protein>
<evidence type="ECO:0000313" key="3">
    <source>
        <dbReference type="EMBL" id="KAB7726848.1"/>
    </source>
</evidence>
<sequence length="551" mass="59957">MMRNTYLSCLIFMGLLNGIGQNALATDYYVHPTLGSDTNTGTSKSSPIQTLTKASSLPLQSGDRLLLADGQTFVGSLRCPGWQGSAGQPIVIESVSWQNTAGFKPALIDAKNEAEGILLLDCSHVYVRNVAITANGYTTRNPQQAMRVGVLVTTEKAKKVVDIRLEKLNIADVFYENPGVVRTAEEVKSPNGTQKYGWGIRLINSVEAAVMENIRIADCVVQNVSHTGIKLTGKNQNIQRVDITGNRVQRSGGPGIQMSGVKFVYVGRNEVKYSGSTDDGRKWGRGSGLWTWGASQVLIEKNSFMYANGPGDSAGAHIDYNCDNVVMQYNFSAHNAGGFCEILGNNYNCAYRYNISVDDGHRIKGENGAFQEGKIFWLSGYQGNQRERKGPINSYFYNNTIYTSPGKVGRLAIDNGSQGVLIANNIFYVPAGLKSVQGDQLKPDESEGLGLERVLFTHNLYLKADCWPTDAIIQDRGAQVGDPKFSKPGSLNPADYLPKNRQAVRAKGIAIPYLESDTFGLMQGLKMNTDFMGNPVPDTPGLGAIEVGEME</sequence>
<evidence type="ECO:0000259" key="2">
    <source>
        <dbReference type="Pfam" id="PF13229"/>
    </source>
</evidence>
<dbReference type="EMBL" id="WELI01000013">
    <property type="protein sequence ID" value="KAB7726848.1"/>
    <property type="molecule type" value="Genomic_DNA"/>
</dbReference>
<dbReference type="SUPFAM" id="SSF51126">
    <property type="entry name" value="Pectin lyase-like"/>
    <property type="match status" value="1"/>
</dbReference>
<dbReference type="Pfam" id="PF13229">
    <property type="entry name" value="Beta_helix"/>
    <property type="match status" value="1"/>
</dbReference>
<evidence type="ECO:0000256" key="1">
    <source>
        <dbReference type="SAM" id="SignalP"/>
    </source>
</evidence>
<feature type="domain" description="Right handed beta helix" evidence="2">
    <location>
        <begin position="213"/>
        <end position="348"/>
    </location>
</feature>
<dbReference type="InterPro" id="IPR039448">
    <property type="entry name" value="Beta_helix"/>
</dbReference>
<name>A0A7J5TVA4_9BACT</name>
<dbReference type="SMART" id="SM00710">
    <property type="entry name" value="PbH1"/>
    <property type="match status" value="5"/>
</dbReference>
<feature type="signal peptide" evidence="1">
    <location>
        <begin position="1"/>
        <end position="25"/>
    </location>
</feature>
<keyword evidence="1" id="KW-0732">Signal</keyword>
<accession>A0A7J5TVA4</accession>
<gene>
    <name evidence="3" type="ORF">F5984_23320</name>
</gene>
<dbReference type="Gene3D" id="2.160.20.10">
    <property type="entry name" value="Single-stranded right-handed beta-helix, Pectin lyase-like"/>
    <property type="match status" value="1"/>
</dbReference>
<feature type="chain" id="PRO_5029499926" evidence="1">
    <location>
        <begin position="26"/>
        <end position="551"/>
    </location>
</feature>
<comment type="caution">
    <text evidence="3">The sequence shown here is derived from an EMBL/GenBank/DDBJ whole genome shotgun (WGS) entry which is preliminary data.</text>
</comment>
<dbReference type="Proteomes" id="UP000488299">
    <property type="component" value="Unassembled WGS sequence"/>
</dbReference>